<gene>
    <name evidence="1" type="ORF">SAMN05661012_05146</name>
    <name evidence="2" type="ORF">SR876_04775</name>
</gene>
<dbReference type="EMBL" id="CP140154">
    <property type="protein sequence ID" value="WQG90800.1"/>
    <property type="molecule type" value="Genomic_DNA"/>
</dbReference>
<reference evidence="2 4" key="2">
    <citation type="submission" date="2023-11" db="EMBL/GenBank/DDBJ databases">
        <title>MicrobeMod: A computational toolkit for identifying prokaryotic methylation and restriction-modification with nanopore sequencing.</title>
        <authorList>
            <person name="Crits-Christoph A."/>
            <person name="Kang S.C."/>
            <person name="Lee H."/>
            <person name="Ostrov N."/>
        </authorList>
    </citation>
    <scope>NUCLEOTIDE SEQUENCE [LARGE SCALE GENOMIC DNA]</scope>
    <source>
        <strain evidence="2 4">ATCC 23090</strain>
    </source>
</reference>
<proteinExistence type="predicted"/>
<dbReference type="EMBL" id="FPIZ01000020">
    <property type="protein sequence ID" value="SFW81812.1"/>
    <property type="molecule type" value="Genomic_DNA"/>
</dbReference>
<evidence type="ECO:0000313" key="2">
    <source>
        <dbReference type="EMBL" id="WQG90800.1"/>
    </source>
</evidence>
<accession>A0A1K1SCI4</accession>
<name>A0A1K1SCI4_9BACT</name>
<dbReference type="STRING" id="1004.SAMN05661012_05146"/>
<dbReference type="RefSeq" id="WP_083571754.1">
    <property type="nucleotide sequence ID" value="NZ_CP139972.1"/>
</dbReference>
<dbReference type="Proteomes" id="UP001326715">
    <property type="component" value="Chromosome"/>
</dbReference>
<dbReference type="InterPro" id="IPR021284">
    <property type="entry name" value="DUF2750"/>
</dbReference>
<evidence type="ECO:0000313" key="3">
    <source>
        <dbReference type="Proteomes" id="UP000183788"/>
    </source>
</evidence>
<dbReference type="AlphaFoldDB" id="A0A1K1SCI4"/>
<evidence type="ECO:0000313" key="4">
    <source>
        <dbReference type="Proteomes" id="UP001326715"/>
    </source>
</evidence>
<keyword evidence="4" id="KW-1185">Reference proteome</keyword>
<evidence type="ECO:0000313" key="1">
    <source>
        <dbReference type="EMBL" id="SFW81812.1"/>
    </source>
</evidence>
<dbReference type="Pfam" id="PF11042">
    <property type="entry name" value="DUF2750"/>
    <property type="match status" value="1"/>
</dbReference>
<protein>
    <submittedName>
        <fullName evidence="2">DUF2750 domain-containing protein</fullName>
    </submittedName>
</protein>
<sequence length="127" mass="14699">MISEKEINALINQDANIRFEYTVKRIADFELVWVIEKAEKFILLGDNFGNYIFPIWPFKEFAEIFCVGEYADCRVSSIPLDEFLEVDIPHFREQGFKMSLFPLSTGKGGVVDIEMFLGVLGEELDKY</sequence>
<organism evidence="1 3">
    <name type="scientific">Chitinophaga sancti</name>
    <dbReference type="NCBI Taxonomy" id="1004"/>
    <lineage>
        <taxon>Bacteria</taxon>
        <taxon>Pseudomonadati</taxon>
        <taxon>Bacteroidota</taxon>
        <taxon>Chitinophagia</taxon>
        <taxon>Chitinophagales</taxon>
        <taxon>Chitinophagaceae</taxon>
        <taxon>Chitinophaga</taxon>
    </lineage>
</organism>
<dbReference type="OrthoDB" id="2936081at2"/>
<reference evidence="1 3" key="1">
    <citation type="submission" date="2016-11" db="EMBL/GenBank/DDBJ databases">
        <authorList>
            <person name="Jaros S."/>
            <person name="Januszkiewicz K."/>
            <person name="Wedrychowicz H."/>
        </authorList>
    </citation>
    <scope>NUCLEOTIDE SEQUENCE [LARGE SCALE GENOMIC DNA]</scope>
    <source>
        <strain evidence="1 3">DSM 784</strain>
    </source>
</reference>
<dbReference type="Proteomes" id="UP000183788">
    <property type="component" value="Unassembled WGS sequence"/>
</dbReference>